<accession>A0A1A8ZPU7</accession>
<proteinExistence type="predicted"/>
<gene>
    <name evidence="1" type="ORF">POVWA2_050840</name>
</gene>
<protein>
    <submittedName>
        <fullName evidence="1">Uncharacterized protein</fullName>
    </submittedName>
</protein>
<dbReference type="EMBL" id="FLRE01000181">
    <property type="protein sequence ID" value="SBT45906.1"/>
    <property type="molecule type" value="Genomic_DNA"/>
</dbReference>
<name>A0A1A8ZPU7_PLAOA</name>
<reference evidence="2" key="1">
    <citation type="submission" date="2016-05" db="EMBL/GenBank/DDBJ databases">
        <authorList>
            <person name="Naeem Raeece"/>
        </authorList>
    </citation>
    <scope>NUCLEOTIDE SEQUENCE [LARGE SCALE GENOMIC DNA]</scope>
</reference>
<evidence type="ECO:0000313" key="1">
    <source>
        <dbReference type="EMBL" id="SBT45906.1"/>
    </source>
</evidence>
<dbReference type="AlphaFoldDB" id="A0A1A8ZPU7"/>
<organism evidence="1 2">
    <name type="scientific">Plasmodium ovale wallikeri</name>
    <dbReference type="NCBI Taxonomy" id="864142"/>
    <lineage>
        <taxon>Eukaryota</taxon>
        <taxon>Sar</taxon>
        <taxon>Alveolata</taxon>
        <taxon>Apicomplexa</taxon>
        <taxon>Aconoidasida</taxon>
        <taxon>Haemosporida</taxon>
        <taxon>Plasmodiidae</taxon>
        <taxon>Plasmodium</taxon>
        <taxon>Plasmodium (Plasmodium)</taxon>
    </lineage>
</organism>
<sequence length="105" mass="12575">MYLILWRDLQFCSEGDIKIKVQTKWGNEFFFSFFFLFSSFCEHMRSCEVAKWRSGEVAKRRSGEEAKFGAHAYFAISNFYKNISTLREYREETFLLTLEDLHVIT</sequence>
<dbReference type="Proteomes" id="UP000078550">
    <property type="component" value="Unassembled WGS sequence"/>
</dbReference>
<evidence type="ECO:0000313" key="2">
    <source>
        <dbReference type="Proteomes" id="UP000078550"/>
    </source>
</evidence>